<dbReference type="EMBL" id="SMDC01000004">
    <property type="protein sequence ID" value="TCW36226.1"/>
    <property type="molecule type" value="Genomic_DNA"/>
</dbReference>
<dbReference type="SUPFAM" id="SSF51735">
    <property type="entry name" value="NAD(P)-binding Rossmann-fold domains"/>
    <property type="match status" value="1"/>
</dbReference>
<evidence type="ECO:0000313" key="4">
    <source>
        <dbReference type="EMBL" id="TCW36226.1"/>
    </source>
</evidence>
<feature type="domain" description="NAD-dependent epimerase/dehydratase" evidence="3">
    <location>
        <begin position="5"/>
        <end position="224"/>
    </location>
</feature>
<dbReference type="PANTHER" id="PTHR43000">
    <property type="entry name" value="DTDP-D-GLUCOSE 4,6-DEHYDRATASE-RELATED"/>
    <property type="match status" value="1"/>
</dbReference>
<reference evidence="4 5" key="1">
    <citation type="submission" date="2019-03" db="EMBL/GenBank/DDBJ databases">
        <title>Genomic Encyclopedia of Type Strains, Phase IV (KMG-IV): sequencing the most valuable type-strain genomes for metagenomic binning, comparative biology and taxonomic classification.</title>
        <authorList>
            <person name="Goeker M."/>
        </authorList>
    </citation>
    <scope>NUCLEOTIDE SEQUENCE [LARGE SCALE GENOMIC DNA]</scope>
    <source>
        <strain evidence="4 5">DSM 203</strain>
    </source>
</reference>
<evidence type="ECO:0000259" key="3">
    <source>
        <dbReference type="Pfam" id="PF01370"/>
    </source>
</evidence>
<evidence type="ECO:0000256" key="2">
    <source>
        <dbReference type="ARBA" id="ARBA00007637"/>
    </source>
</evidence>
<organism evidence="4 5">
    <name type="scientific">Marichromatium gracile</name>
    <name type="common">Chromatium gracile</name>
    <dbReference type="NCBI Taxonomy" id="1048"/>
    <lineage>
        <taxon>Bacteria</taxon>
        <taxon>Pseudomonadati</taxon>
        <taxon>Pseudomonadota</taxon>
        <taxon>Gammaproteobacteria</taxon>
        <taxon>Chromatiales</taxon>
        <taxon>Chromatiaceae</taxon>
        <taxon>Marichromatium</taxon>
    </lineage>
</organism>
<sequence>MTEVALTGASGFLGRHLAVALAQRCHALVCSARGERSWSGPGRFVPLDVRRPPAAAFARLGRPRVLIHLAWGGLPNYGDPGHYERELPAHYRFLEGLMDAGLERLVVAGTCLEYGRRGGACDETLCPDPDTPYGFAKDALRRGLEFAAARHGTQLLWTRLFYLWGEGQAAGSLYPQLLAAARRGERRFPMSGGEQLRDYLPVTEAAERLVRLALETEASGIVNLCSGRPVSVRALVERWIAEHGLEIEPALGALPYAAHEAMAFWGDSTRLRQLLELDPTDDD</sequence>
<protein>
    <submittedName>
        <fullName evidence="4">dTDP-6-deoxy-L-talose 4-dehydrogenase (NAD+)</fullName>
    </submittedName>
</protein>
<proteinExistence type="inferred from homology"/>
<dbReference type="InterPro" id="IPR001509">
    <property type="entry name" value="Epimerase_deHydtase"/>
</dbReference>
<evidence type="ECO:0000313" key="5">
    <source>
        <dbReference type="Proteomes" id="UP000295247"/>
    </source>
</evidence>
<dbReference type="AlphaFoldDB" id="A0A4R4ACA5"/>
<accession>A0A4R4ACA5</accession>
<comment type="similarity">
    <text evidence="2">Belongs to the NAD(P)-dependent epimerase/dehydratase family.</text>
</comment>
<comment type="caution">
    <text evidence="4">The sequence shown here is derived from an EMBL/GenBank/DDBJ whole genome shotgun (WGS) entry which is preliminary data.</text>
</comment>
<name>A0A4R4ACA5_MARGR</name>
<evidence type="ECO:0000256" key="1">
    <source>
        <dbReference type="ARBA" id="ARBA00005125"/>
    </source>
</evidence>
<comment type="pathway">
    <text evidence="1">Bacterial outer membrane biogenesis; LPS O-antigen biosynthesis.</text>
</comment>
<dbReference type="Proteomes" id="UP000295247">
    <property type="component" value="Unassembled WGS sequence"/>
</dbReference>
<dbReference type="Gene3D" id="3.40.50.720">
    <property type="entry name" value="NAD(P)-binding Rossmann-like Domain"/>
    <property type="match status" value="1"/>
</dbReference>
<dbReference type="Pfam" id="PF01370">
    <property type="entry name" value="Epimerase"/>
    <property type="match status" value="1"/>
</dbReference>
<dbReference type="InterPro" id="IPR036291">
    <property type="entry name" value="NAD(P)-bd_dom_sf"/>
</dbReference>
<gene>
    <name evidence="4" type="ORF">EDC29_1049</name>
</gene>
<dbReference type="RefSeq" id="WP_132229227.1">
    <property type="nucleotide sequence ID" value="NZ_NRRH01000019.1"/>
</dbReference>